<feature type="compositionally biased region" description="Basic and acidic residues" evidence="1">
    <location>
        <begin position="218"/>
        <end position="228"/>
    </location>
</feature>
<keyword evidence="4" id="KW-1185">Reference proteome</keyword>
<feature type="compositionally biased region" description="Basic and acidic residues" evidence="1">
    <location>
        <begin position="311"/>
        <end position="352"/>
    </location>
</feature>
<keyword evidence="2" id="KW-0812">Transmembrane</keyword>
<feature type="compositionally biased region" description="Polar residues" evidence="1">
    <location>
        <begin position="253"/>
        <end position="264"/>
    </location>
</feature>
<sequence length="352" mass="39404">MEKGENKQDTTSILNSIARYLCRQVSLTKRHYKVSSGKQTGKNSWDKKTFGTIIGVIVVSVAVVLIVTFRKKINCSRGDQNNQSQRNSKRNLDEEGVSDSSLLLQMWLQTSIHRPFEDENEDEIYNEINDEDIRCFPERGLFHNATSRQVCEVPPSFLERQWDQAGGDGGYYKKLDRHTARDNPTDCMSAANENYQRLPGPQPSGGYVLAKAVTDAHVHSTTAHEEPSNNKVLSDNTPLNNISNDHNPYDNAFSDNSPENISENHSPEGSAVCSSDNNPHDNAFSDNSPEINISANRNPCSPYDNISSDNNPHDKSLPENNAHHENTEHNISDDKTPHEETHLDPTAHEPCP</sequence>
<evidence type="ECO:0000313" key="3">
    <source>
        <dbReference type="EMBL" id="PVD33817.1"/>
    </source>
</evidence>
<proteinExistence type="predicted"/>
<dbReference type="Proteomes" id="UP000245119">
    <property type="component" value="Linkage Group LG3"/>
</dbReference>
<comment type="caution">
    <text evidence="3">The sequence shown here is derived from an EMBL/GenBank/DDBJ whole genome shotgun (WGS) entry which is preliminary data.</text>
</comment>
<gene>
    <name evidence="3" type="ORF">C0Q70_05078</name>
</gene>
<feature type="region of interest" description="Disordered" evidence="1">
    <location>
        <begin position="218"/>
        <end position="352"/>
    </location>
</feature>
<accession>A0A2T7PKA6</accession>
<name>A0A2T7PKA6_POMCA</name>
<dbReference type="AlphaFoldDB" id="A0A2T7PKA6"/>
<feature type="region of interest" description="Disordered" evidence="1">
    <location>
        <begin position="77"/>
        <end position="96"/>
    </location>
</feature>
<feature type="compositionally biased region" description="Polar residues" evidence="1">
    <location>
        <begin position="229"/>
        <end position="246"/>
    </location>
</feature>
<protein>
    <submittedName>
        <fullName evidence="3">Uncharacterized protein</fullName>
    </submittedName>
</protein>
<evidence type="ECO:0000313" key="4">
    <source>
        <dbReference type="Proteomes" id="UP000245119"/>
    </source>
</evidence>
<dbReference type="EMBL" id="PZQS01000003">
    <property type="protein sequence ID" value="PVD33817.1"/>
    <property type="molecule type" value="Genomic_DNA"/>
</dbReference>
<feature type="transmembrane region" description="Helical" evidence="2">
    <location>
        <begin position="50"/>
        <end position="69"/>
    </location>
</feature>
<evidence type="ECO:0000256" key="2">
    <source>
        <dbReference type="SAM" id="Phobius"/>
    </source>
</evidence>
<feature type="compositionally biased region" description="Polar residues" evidence="1">
    <location>
        <begin position="284"/>
        <end position="310"/>
    </location>
</feature>
<evidence type="ECO:0000256" key="1">
    <source>
        <dbReference type="SAM" id="MobiDB-lite"/>
    </source>
</evidence>
<organism evidence="3 4">
    <name type="scientific">Pomacea canaliculata</name>
    <name type="common">Golden apple snail</name>
    <dbReference type="NCBI Taxonomy" id="400727"/>
    <lineage>
        <taxon>Eukaryota</taxon>
        <taxon>Metazoa</taxon>
        <taxon>Spiralia</taxon>
        <taxon>Lophotrochozoa</taxon>
        <taxon>Mollusca</taxon>
        <taxon>Gastropoda</taxon>
        <taxon>Caenogastropoda</taxon>
        <taxon>Architaenioglossa</taxon>
        <taxon>Ampullarioidea</taxon>
        <taxon>Ampullariidae</taxon>
        <taxon>Pomacea</taxon>
    </lineage>
</organism>
<keyword evidence="2" id="KW-1133">Transmembrane helix</keyword>
<reference evidence="3 4" key="1">
    <citation type="submission" date="2018-04" db="EMBL/GenBank/DDBJ databases">
        <title>The genome of golden apple snail Pomacea canaliculata provides insight into stress tolerance and invasive adaptation.</title>
        <authorList>
            <person name="Liu C."/>
            <person name="Liu B."/>
            <person name="Ren Y."/>
            <person name="Zhang Y."/>
            <person name="Wang H."/>
            <person name="Li S."/>
            <person name="Jiang F."/>
            <person name="Yin L."/>
            <person name="Zhang G."/>
            <person name="Qian W."/>
            <person name="Fan W."/>
        </authorList>
    </citation>
    <scope>NUCLEOTIDE SEQUENCE [LARGE SCALE GENOMIC DNA]</scope>
    <source>
        <strain evidence="3">SZHN2017</strain>
        <tissue evidence="3">Muscle</tissue>
    </source>
</reference>
<keyword evidence="2" id="KW-0472">Membrane</keyword>